<dbReference type="Pfam" id="PF07992">
    <property type="entry name" value="Pyr_redox_2"/>
    <property type="match status" value="1"/>
</dbReference>
<evidence type="ECO:0000256" key="2">
    <source>
        <dbReference type="ARBA" id="ARBA00023004"/>
    </source>
</evidence>
<dbReference type="GO" id="GO:0051536">
    <property type="term" value="F:iron-sulfur cluster binding"/>
    <property type="evidence" value="ECO:0007669"/>
    <property type="project" value="UniProtKB-KW"/>
</dbReference>
<dbReference type="PROSITE" id="PS00198">
    <property type="entry name" value="4FE4S_FER_1"/>
    <property type="match status" value="1"/>
</dbReference>
<dbReference type="Gene3D" id="1.10.1060.10">
    <property type="entry name" value="Alpha-helical ferredoxin"/>
    <property type="match status" value="1"/>
</dbReference>
<dbReference type="Pfam" id="PF00037">
    <property type="entry name" value="Fer4"/>
    <property type="match status" value="2"/>
</dbReference>
<dbReference type="InterPro" id="IPR017900">
    <property type="entry name" value="4Fe4S_Fe_S_CS"/>
</dbReference>
<dbReference type="PANTHER" id="PTHR42783:SF3">
    <property type="entry name" value="GLUTAMATE SYNTHASE [NADPH] SMALL CHAIN-RELATED"/>
    <property type="match status" value="1"/>
</dbReference>
<dbReference type="Pfam" id="PF14691">
    <property type="entry name" value="Fer4_20"/>
    <property type="match status" value="1"/>
</dbReference>
<keyword evidence="1" id="KW-0479">Metal-binding</keyword>
<dbReference type="InterPro" id="IPR009051">
    <property type="entry name" value="Helical_ferredxn"/>
</dbReference>
<evidence type="ECO:0000256" key="1">
    <source>
        <dbReference type="ARBA" id="ARBA00022723"/>
    </source>
</evidence>
<dbReference type="InterPro" id="IPR017896">
    <property type="entry name" value="4Fe4S_Fe-S-bd"/>
</dbReference>
<keyword evidence="2" id="KW-0408">Iron</keyword>
<dbReference type="SUPFAM" id="SSF54862">
    <property type="entry name" value="4Fe-4S ferredoxins"/>
    <property type="match status" value="1"/>
</dbReference>
<dbReference type="SUPFAM" id="SSF46548">
    <property type="entry name" value="alpha-helical ferredoxin"/>
    <property type="match status" value="2"/>
</dbReference>
<feature type="domain" description="4Fe-4S ferredoxin-type" evidence="4">
    <location>
        <begin position="825"/>
        <end position="854"/>
    </location>
</feature>
<proteinExistence type="predicted"/>
<keyword evidence="3" id="KW-0411">Iron-sulfur</keyword>
<comment type="caution">
    <text evidence="5">The sequence shown here is derived from an EMBL/GenBank/DDBJ whole genome shotgun (WGS) entry which is preliminary data.</text>
</comment>
<dbReference type="PROSITE" id="PS51379">
    <property type="entry name" value="4FE4S_FER_2"/>
    <property type="match status" value="2"/>
</dbReference>
<dbReference type="GO" id="GO:0046872">
    <property type="term" value="F:metal ion binding"/>
    <property type="evidence" value="ECO:0007669"/>
    <property type="project" value="UniProtKB-KW"/>
</dbReference>
<dbReference type="EMBL" id="DRUZ01000078">
    <property type="protein sequence ID" value="HHS02055.1"/>
    <property type="molecule type" value="Genomic_DNA"/>
</dbReference>
<dbReference type="GO" id="GO:0016491">
    <property type="term" value="F:oxidoreductase activity"/>
    <property type="evidence" value="ECO:0007669"/>
    <property type="project" value="InterPro"/>
</dbReference>
<sequence>MVKQKVLELANKISRTKPGARNQITADDPEYKILEPIVTEEMAEVALCLELRKPQTAEEISKKCGKSLEQTEKLLWELAKAGIAIVNKIDGVDKFWHDIWVPGHMEIIVNNRENIKKYPQLGMAFDAYGKKRGPILAGNVPVGYGPMRVIPIEKAIQGETRRASFEEISKYLNENTIFSVSDCSCRTSREIMGEGCGHPKEDMCIQLGHAAEYYIRTGRGRQITREEAFEIIKRAEENGLMHSVTNTDGPGKIHAICNCCGCGCFALRNANMFLNPDLIRSNYVAQVDKDKCVACAECVENCPTNAVKLGPKLCLKNPPKEPKRDLPYDTEWGPDKWNPDYRINRKVVLDQGSSPCKAGCPAHISVQAYIKLAAQGRYTEALELIKQENPFPAVCGRICPRYCESECTRNEIDEPVAIDEIKKFIAEQDLNSQRRYIPKKKYNFDKKIAVIGAGPAGLSCAYFLAVMGYKVTVFEKQKVLGGMLTLGIPSFRLEKDVVNAEIDILRELGVEFKTGVEVGKDITINDLRSQGYAAFYIAIGAQAGRKLGIEGEDAEGVMTGVDFLRKVNLGELNKLYGNVVVVGGGNVAMDVARTAVRLGASKVDIYCIEKREEMPALEEEIEEALSEGVQINNSWGPKRIIVKDGRVAGIEFKKCLSVFDENKKFNPKFDENQTIVVKADFILISIGQAIDWGKLLEGTNVKLNPNNTIKVDPDTYQTTEKDIFAGGDIVTGPKFAIDAIAMGKEGAISIHRFVLPGHSLILGRTKRTYKPFDKENIILEGYDRTLRQRPLHVKGSEAKQTLRDLRGTFTEEQVKKETERCLSCGAAVVDEFMCVGCGQCVIRCKFEAIKLVKKYNVEQPEFSTIRPTIKKYALKRKIRITLKKPIKYLKSIINK</sequence>
<dbReference type="SUPFAM" id="SSF51971">
    <property type="entry name" value="Nucleotide-binding domain"/>
    <property type="match status" value="2"/>
</dbReference>
<dbReference type="InterPro" id="IPR028261">
    <property type="entry name" value="DPD_II"/>
</dbReference>
<feature type="domain" description="4Fe-4S ferredoxin-type" evidence="4">
    <location>
        <begin position="283"/>
        <end position="312"/>
    </location>
</feature>
<accession>A0A7C5Z4E7</accession>
<dbReference type="Gene3D" id="3.30.70.20">
    <property type="match status" value="1"/>
</dbReference>
<organism evidence="5">
    <name type="scientific">Caldicellulosiruptor owensensis</name>
    <dbReference type="NCBI Taxonomy" id="55205"/>
    <lineage>
        <taxon>Bacteria</taxon>
        <taxon>Bacillati</taxon>
        <taxon>Bacillota</taxon>
        <taxon>Bacillota incertae sedis</taxon>
        <taxon>Caldicellulosiruptorales</taxon>
        <taxon>Caldicellulosiruptoraceae</taxon>
        <taxon>Caldicellulosiruptor</taxon>
    </lineage>
</organism>
<dbReference type="PRINTS" id="PR00419">
    <property type="entry name" value="ADXRDTASE"/>
</dbReference>
<dbReference type="InterPro" id="IPR036188">
    <property type="entry name" value="FAD/NAD-bd_sf"/>
</dbReference>
<protein>
    <submittedName>
        <fullName evidence="5">FAD-dependent oxidoreductase</fullName>
    </submittedName>
</protein>
<gene>
    <name evidence="5" type="ORF">ENL71_06045</name>
</gene>
<evidence type="ECO:0000313" key="5">
    <source>
        <dbReference type="EMBL" id="HHS02055.1"/>
    </source>
</evidence>
<reference evidence="5" key="1">
    <citation type="journal article" date="2020" name="mSystems">
        <title>Genome- and Community-Level Interaction Insights into Carbon Utilization and Element Cycling Functions of Hydrothermarchaeota in Hydrothermal Sediment.</title>
        <authorList>
            <person name="Zhou Z."/>
            <person name="Liu Y."/>
            <person name="Xu W."/>
            <person name="Pan J."/>
            <person name="Luo Z.H."/>
            <person name="Li M."/>
        </authorList>
    </citation>
    <scope>NUCLEOTIDE SEQUENCE [LARGE SCALE GENOMIC DNA]</scope>
    <source>
        <strain evidence="5">SpSt-102</strain>
    </source>
</reference>
<name>A0A7C5Z4E7_9FIRM</name>
<dbReference type="AlphaFoldDB" id="A0A7C5Z4E7"/>
<evidence type="ECO:0000259" key="4">
    <source>
        <dbReference type="PROSITE" id="PS51379"/>
    </source>
</evidence>
<dbReference type="Gene3D" id="3.50.50.60">
    <property type="entry name" value="FAD/NAD(P)-binding domain"/>
    <property type="match status" value="2"/>
</dbReference>
<dbReference type="InterPro" id="IPR023753">
    <property type="entry name" value="FAD/NAD-binding_dom"/>
</dbReference>
<evidence type="ECO:0000256" key="3">
    <source>
        <dbReference type="ARBA" id="ARBA00023014"/>
    </source>
</evidence>
<dbReference type="PANTHER" id="PTHR42783">
    <property type="entry name" value="GLUTAMATE SYNTHASE [NADPH] SMALL CHAIN"/>
    <property type="match status" value="1"/>
</dbReference>